<feature type="domain" description="Transposase IS66 C-terminal" evidence="4">
    <location>
        <begin position="572"/>
        <end position="610"/>
    </location>
</feature>
<dbReference type="Proteomes" id="UP000268007">
    <property type="component" value="Unassembled WGS sequence"/>
</dbReference>
<dbReference type="Pfam" id="PF13817">
    <property type="entry name" value="DDE_Tnp_IS66_C"/>
    <property type="match status" value="1"/>
</dbReference>
<feature type="coiled-coil region" evidence="1">
    <location>
        <begin position="79"/>
        <end position="155"/>
    </location>
</feature>
<dbReference type="InterPro" id="IPR004291">
    <property type="entry name" value="Transposase_IS66_central"/>
</dbReference>
<dbReference type="InterPro" id="IPR039552">
    <property type="entry name" value="IS66_C"/>
</dbReference>
<gene>
    <name evidence="5" type="ORF">BDD43_2570</name>
</gene>
<keyword evidence="1" id="KW-0175">Coiled coil</keyword>
<evidence type="ECO:0000313" key="5">
    <source>
        <dbReference type="EMBL" id="RKR82393.1"/>
    </source>
</evidence>
<proteinExistence type="predicted"/>
<reference evidence="5 6" key="1">
    <citation type="submission" date="2018-10" db="EMBL/GenBank/DDBJ databases">
        <title>Genomic Encyclopedia of Archaeal and Bacterial Type Strains, Phase II (KMG-II): from individual species to whole genera.</title>
        <authorList>
            <person name="Goeker M."/>
        </authorList>
    </citation>
    <scope>NUCLEOTIDE SEQUENCE [LARGE SCALE GENOMIC DNA]</scope>
    <source>
        <strain evidence="5 6">DSM 18602</strain>
    </source>
</reference>
<dbReference type="EMBL" id="RBKU01000001">
    <property type="protein sequence ID" value="RKR82393.1"/>
    <property type="molecule type" value="Genomic_DNA"/>
</dbReference>
<evidence type="ECO:0000259" key="2">
    <source>
        <dbReference type="Pfam" id="PF03050"/>
    </source>
</evidence>
<name>A0A495J0W5_9SPHI</name>
<dbReference type="InterPro" id="IPR024463">
    <property type="entry name" value="Transposase_TnpC_homeodom"/>
</dbReference>
<organism evidence="5 6">
    <name type="scientific">Mucilaginibacter gracilis</name>
    <dbReference type="NCBI Taxonomy" id="423350"/>
    <lineage>
        <taxon>Bacteria</taxon>
        <taxon>Pseudomonadati</taxon>
        <taxon>Bacteroidota</taxon>
        <taxon>Sphingobacteriia</taxon>
        <taxon>Sphingobacteriales</taxon>
        <taxon>Sphingobacteriaceae</taxon>
        <taxon>Mucilaginibacter</taxon>
    </lineage>
</organism>
<dbReference type="PANTHER" id="PTHR33678:SF1">
    <property type="entry name" value="BLL1576 PROTEIN"/>
    <property type="match status" value="1"/>
</dbReference>
<comment type="caution">
    <text evidence="5">The sequence shown here is derived from an EMBL/GenBank/DDBJ whole genome shotgun (WGS) entry which is preliminary data.</text>
</comment>
<dbReference type="AlphaFoldDB" id="A0A495J0W5"/>
<keyword evidence="6" id="KW-1185">Reference proteome</keyword>
<evidence type="ECO:0000259" key="4">
    <source>
        <dbReference type="Pfam" id="PF13817"/>
    </source>
</evidence>
<dbReference type="Pfam" id="PF13007">
    <property type="entry name" value="LZ_Tnp_IS66"/>
    <property type="match status" value="1"/>
</dbReference>
<dbReference type="NCBIfam" id="NF033517">
    <property type="entry name" value="transpos_IS66"/>
    <property type="match status" value="1"/>
</dbReference>
<feature type="domain" description="Transposase IS66 central" evidence="2">
    <location>
        <begin position="283"/>
        <end position="565"/>
    </location>
</feature>
<protein>
    <submittedName>
        <fullName evidence="5">Transposase</fullName>
    </submittedName>
</protein>
<dbReference type="Pfam" id="PF03050">
    <property type="entry name" value="DDE_Tnp_IS66"/>
    <property type="match status" value="1"/>
</dbReference>
<dbReference type="PANTHER" id="PTHR33678">
    <property type="entry name" value="BLL1576 PROTEIN"/>
    <property type="match status" value="1"/>
</dbReference>
<sequence>MEISVLNTFEDFMQEPEQAWQLYRKMVAFADLFDSDAPDAMKVLEMAMSRSDKAAQQVDRLIELVQQQDEVNGKLTASLTLANETNQSLSNLNKELRELTETNVGDIKAATANSEKAIQIAQEAVKQRDNAESRANLLEEKLARAQFQLMQLQRMIFGKKSEKFTPEQLNQLRLDIQADEIGSETITGITDISYTKITTVTTPKKHPGRNPLPAHLRREELVLEPIDKAEGDVFVRNDVSETLEYIPGEFFVKTTIRPVYSSKQEDGSTLMKQADLPVEAIDKCIAGASLLAYIVISKYIDSLPLYRQIEIFKRAGVEIASGTMSGWITKVCELLEPLYELLKKEVLKADYLNVDETTMKVIEKGAKTGKTALGYFWVYLHHWGKLVFYDYKPTRSGAVPETMLRDYKGYIQADGYQVYETIAAKNGNILVCCIAHVRRKFEEIYKNNDKRAALPLNLFNELYAIEAECREANLSFDEIEAVRQERSVPILAQIETWLRATKQEGGIDAPMRAAINYALNRWDKLTLYCSNGKLTIDNNQVERAIRTVAIGRKNYLFSGSHEGAQRSAMLYSLTATCKLNGINPLVWLTDVMQRLAYLPKEDKYLEMLLPQNWQPKLAGMSMNQNNKQVLI</sequence>
<dbReference type="InterPro" id="IPR052344">
    <property type="entry name" value="Transposase-related"/>
</dbReference>
<evidence type="ECO:0000259" key="3">
    <source>
        <dbReference type="Pfam" id="PF13007"/>
    </source>
</evidence>
<evidence type="ECO:0000313" key="6">
    <source>
        <dbReference type="Proteomes" id="UP000268007"/>
    </source>
</evidence>
<evidence type="ECO:0000256" key="1">
    <source>
        <dbReference type="SAM" id="Coils"/>
    </source>
</evidence>
<feature type="domain" description="Transposase TnpC homeodomain" evidence="3">
    <location>
        <begin position="147"/>
        <end position="220"/>
    </location>
</feature>
<accession>A0A495J0W5</accession>